<dbReference type="EMBL" id="LAZR01002196">
    <property type="protein sequence ID" value="KKN33190.1"/>
    <property type="molecule type" value="Genomic_DNA"/>
</dbReference>
<protein>
    <recommendedName>
        <fullName evidence="2">Peptidase A2 domain-containing protein</fullName>
    </recommendedName>
</protein>
<organism evidence="1">
    <name type="scientific">marine sediment metagenome</name>
    <dbReference type="NCBI Taxonomy" id="412755"/>
    <lineage>
        <taxon>unclassified sequences</taxon>
        <taxon>metagenomes</taxon>
        <taxon>ecological metagenomes</taxon>
    </lineage>
</organism>
<evidence type="ECO:0008006" key="2">
    <source>
        <dbReference type="Google" id="ProtNLM"/>
    </source>
</evidence>
<sequence>MKKLTFTFKYSLPPGLRKKKIQNKENILTYPLIPVRFYSKTVKTTVIEALLDSGSDMVHTNRSIVSFLNLPKGKKIESAGMGGKYMTYKTKVGLILGRGGREVDFGYVNAVFPEEEKDVPVLIGRIPVFEEFQIIFEEDKKKFKLIPKEEFLEKKKKNSKK</sequence>
<proteinExistence type="predicted"/>
<accession>A0A0F9PN37</accession>
<name>A0A0F9PN37_9ZZZZ</name>
<gene>
    <name evidence="1" type="ORF">LCGC14_0806200</name>
</gene>
<reference evidence="1" key="1">
    <citation type="journal article" date="2015" name="Nature">
        <title>Complex archaea that bridge the gap between prokaryotes and eukaryotes.</title>
        <authorList>
            <person name="Spang A."/>
            <person name="Saw J.H."/>
            <person name="Jorgensen S.L."/>
            <person name="Zaremba-Niedzwiedzka K."/>
            <person name="Martijn J."/>
            <person name="Lind A.E."/>
            <person name="van Eijk R."/>
            <person name="Schleper C."/>
            <person name="Guy L."/>
            <person name="Ettema T.J."/>
        </authorList>
    </citation>
    <scope>NUCLEOTIDE SEQUENCE</scope>
</reference>
<evidence type="ECO:0000313" key="1">
    <source>
        <dbReference type="EMBL" id="KKN33190.1"/>
    </source>
</evidence>
<dbReference type="AlphaFoldDB" id="A0A0F9PN37"/>
<comment type="caution">
    <text evidence="1">The sequence shown here is derived from an EMBL/GenBank/DDBJ whole genome shotgun (WGS) entry which is preliminary data.</text>
</comment>